<dbReference type="RefSeq" id="WP_075006665.1">
    <property type="nucleotide sequence ID" value="NZ_FOAP01000005.1"/>
</dbReference>
<accession>A0A1H7PPP6</accession>
<feature type="transmembrane region" description="Helical" evidence="9">
    <location>
        <begin position="39"/>
        <end position="60"/>
    </location>
</feature>
<dbReference type="OrthoDB" id="5524608at2"/>
<comment type="subcellular location">
    <subcellularLocation>
        <location evidence="1">Cell membrane</location>
        <topology evidence="1">Multi-pass membrane protein</topology>
    </subcellularLocation>
</comment>
<feature type="transmembrane region" description="Helical" evidence="9">
    <location>
        <begin position="203"/>
        <end position="227"/>
    </location>
</feature>
<feature type="transmembrane region" description="Helical" evidence="9">
    <location>
        <begin position="15"/>
        <end position="33"/>
    </location>
</feature>
<organism evidence="10 11">
    <name type="scientific">Stigmatella aurantiaca</name>
    <dbReference type="NCBI Taxonomy" id="41"/>
    <lineage>
        <taxon>Bacteria</taxon>
        <taxon>Pseudomonadati</taxon>
        <taxon>Myxococcota</taxon>
        <taxon>Myxococcia</taxon>
        <taxon>Myxococcales</taxon>
        <taxon>Cystobacterineae</taxon>
        <taxon>Archangiaceae</taxon>
        <taxon>Stigmatella</taxon>
    </lineage>
</organism>
<evidence type="ECO:0000256" key="3">
    <source>
        <dbReference type="ARBA" id="ARBA00022448"/>
    </source>
</evidence>
<feature type="transmembrane region" description="Helical" evidence="9">
    <location>
        <begin position="72"/>
        <end position="94"/>
    </location>
</feature>
<dbReference type="Proteomes" id="UP000182719">
    <property type="component" value="Unassembled WGS sequence"/>
</dbReference>
<feature type="region of interest" description="Disordered" evidence="8">
    <location>
        <begin position="346"/>
        <end position="375"/>
    </location>
</feature>
<sequence length="375" mass="40272">MGTASGSRSQISPRTVWTVGLNILAILGLLLMVRAASGVLSWVLVALFLALAASPGVSWLQRRGLRRGMAVGLVFLTGLGLVVALLTTFVPMLVQQGQSLVHAAPGYIEALKHEPWVQQLDERYDVIERVSAEMRQRLPGAAMPMLGVVSGVLHRLAAFITVVVLTLFFLCFGQDVFDKALLWLPPPERTYWRGLALRMYHNVGSYVAGAFCISLIGGAVTLATLLFLDVPYFVPLGLAMAVLGLIPFIGPLLGGALVVATAYASGGMRVGLIALGVFFVYQQVENHLLQPIIQRHTLRMNPLLIALSMLVGTAFAGVLGALLALPVAGAVQVVAQDRLARRQERWHAQGLDPITEPVPPPPREAEGENAPGPRH</sequence>
<evidence type="ECO:0000256" key="9">
    <source>
        <dbReference type="SAM" id="Phobius"/>
    </source>
</evidence>
<keyword evidence="6 9" id="KW-1133">Transmembrane helix</keyword>
<gene>
    <name evidence="10" type="ORF">SAMN05444354_105362</name>
</gene>
<feature type="transmembrane region" description="Helical" evidence="9">
    <location>
        <begin position="304"/>
        <end position="335"/>
    </location>
</feature>
<dbReference type="PANTHER" id="PTHR21716:SF53">
    <property type="entry name" value="PERMEASE PERM-RELATED"/>
    <property type="match status" value="1"/>
</dbReference>
<comment type="similarity">
    <text evidence="2">Belongs to the autoinducer-2 exporter (AI-2E) (TC 2.A.86) family.</text>
</comment>
<keyword evidence="4" id="KW-1003">Cell membrane</keyword>
<keyword evidence="5 9" id="KW-0812">Transmembrane</keyword>
<dbReference type="AlphaFoldDB" id="A0A1H7PPP6"/>
<evidence type="ECO:0000256" key="2">
    <source>
        <dbReference type="ARBA" id="ARBA00009773"/>
    </source>
</evidence>
<dbReference type="InterPro" id="IPR002549">
    <property type="entry name" value="AI-2E-like"/>
</dbReference>
<evidence type="ECO:0000313" key="10">
    <source>
        <dbReference type="EMBL" id="SEL37566.1"/>
    </source>
</evidence>
<dbReference type="PANTHER" id="PTHR21716">
    <property type="entry name" value="TRANSMEMBRANE PROTEIN"/>
    <property type="match status" value="1"/>
</dbReference>
<keyword evidence="3" id="KW-0813">Transport</keyword>
<evidence type="ECO:0000256" key="7">
    <source>
        <dbReference type="ARBA" id="ARBA00023136"/>
    </source>
</evidence>
<dbReference type="Pfam" id="PF01594">
    <property type="entry name" value="AI-2E_transport"/>
    <property type="match status" value="1"/>
</dbReference>
<keyword evidence="7 9" id="KW-0472">Membrane</keyword>
<evidence type="ECO:0000313" key="11">
    <source>
        <dbReference type="Proteomes" id="UP000182719"/>
    </source>
</evidence>
<evidence type="ECO:0000256" key="4">
    <source>
        <dbReference type="ARBA" id="ARBA00022475"/>
    </source>
</evidence>
<evidence type="ECO:0000256" key="1">
    <source>
        <dbReference type="ARBA" id="ARBA00004651"/>
    </source>
</evidence>
<evidence type="ECO:0000256" key="5">
    <source>
        <dbReference type="ARBA" id="ARBA00022692"/>
    </source>
</evidence>
<protein>
    <submittedName>
        <fullName evidence="10">Predicted PurR-regulated permease PerM</fullName>
    </submittedName>
</protein>
<proteinExistence type="inferred from homology"/>
<dbReference type="EMBL" id="FOAP01000005">
    <property type="protein sequence ID" value="SEL37566.1"/>
    <property type="molecule type" value="Genomic_DNA"/>
</dbReference>
<evidence type="ECO:0000256" key="8">
    <source>
        <dbReference type="SAM" id="MobiDB-lite"/>
    </source>
</evidence>
<keyword evidence="11" id="KW-1185">Reference proteome</keyword>
<feature type="transmembrane region" description="Helical" evidence="9">
    <location>
        <begin position="152"/>
        <end position="172"/>
    </location>
</feature>
<dbReference type="GO" id="GO:0055085">
    <property type="term" value="P:transmembrane transport"/>
    <property type="evidence" value="ECO:0007669"/>
    <property type="project" value="TreeGrafter"/>
</dbReference>
<name>A0A1H7PPP6_STIAU</name>
<evidence type="ECO:0000256" key="6">
    <source>
        <dbReference type="ARBA" id="ARBA00022989"/>
    </source>
</evidence>
<feature type="transmembrane region" description="Helical" evidence="9">
    <location>
        <begin position="233"/>
        <end position="259"/>
    </location>
</feature>
<dbReference type="GO" id="GO:0005886">
    <property type="term" value="C:plasma membrane"/>
    <property type="evidence" value="ECO:0007669"/>
    <property type="project" value="UniProtKB-SubCell"/>
</dbReference>
<reference evidence="11" key="1">
    <citation type="submission" date="2016-10" db="EMBL/GenBank/DDBJ databases">
        <authorList>
            <person name="Varghese N."/>
            <person name="Submissions S."/>
        </authorList>
    </citation>
    <scope>NUCLEOTIDE SEQUENCE [LARGE SCALE GENOMIC DNA]</scope>
    <source>
        <strain evidence="11">DSM 17044</strain>
    </source>
</reference>